<reference evidence="21" key="1">
    <citation type="submission" date="2021-06" db="EMBL/GenBank/DDBJ databases">
        <authorList>
            <person name="Kallberg Y."/>
            <person name="Tangrot J."/>
            <person name="Rosling A."/>
        </authorList>
    </citation>
    <scope>NUCLEOTIDE SEQUENCE</scope>
    <source>
        <strain evidence="21">BR232B</strain>
    </source>
</reference>
<dbReference type="InterPro" id="IPR019734">
    <property type="entry name" value="TPR_rpt"/>
</dbReference>
<keyword evidence="11 19" id="KW-0802">TPR repeat</keyword>
<comment type="caution">
    <text evidence="21">The sequence shown here is derived from an EMBL/GenBank/DDBJ whole genome shotgun (WGS) entry which is preliminary data.</text>
</comment>
<keyword evidence="14" id="KW-0496">Mitochondrion</keyword>
<feature type="repeat" description="TPR" evidence="19">
    <location>
        <begin position="241"/>
        <end position="274"/>
    </location>
</feature>
<evidence type="ECO:0000256" key="18">
    <source>
        <dbReference type="PROSITE-ProRule" id="PRU00277"/>
    </source>
</evidence>
<evidence type="ECO:0000256" key="8">
    <source>
        <dbReference type="ARBA" id="ARBA00022553"/>
    </source>
</evidence>
<evidence type="ECO:0000256" key="15">
    <source>
        <dbReference type="ARBA" id="ARBA00023212"/>
    </source>
</evidence>
<evidence type="ECO:0000313" key="22">
    <source>
        <dbReference type="Proteomes" id="UP000789739"/>
    </source>
</evidence>
<dbReference type="PROSITE" id="PS50059">
    <property type="entry name" value="FKBP_PPIASE"/>
    <property type="match status" value="1"/>
</dbReference>
<proteinExistence type="predicted"/>
<evidence type="ECO:0000256" key="10">
    <source>
        <dbReference type="ARBA" id="ARBA00022737"/>
    </source>
</evidence>
<protein>
    <recommendedName>
        <fullName evidence="18">peptidylprolyl isomerase</fullName>
        <ecNumber evidence="18">5.2.1.8</ecNumber>
    </recommendedName>
</protein>
<evidence type="ECO:0000256" key="19">
    <source>
        <dbReference type="PROSITE-ProRule" id="PRU00339"/>
    </source>
</evidence>
<dbReference type="SUPFAM" id="SSF48452">
    <property type="entry name" value="TPR-like"/>
    <property type="match status" value="1"/>
</dbReference>
<dbReference type="EMBL" id="CAJVPI010000068">
    <property type="protein sequence ID" value="CAG8472350.1"/>
    <property type="molecule type" value="Genomic_DNA"/>
</dbReference>
<evidence type="ECO:0000256" key="7">
    <source>
        <dbReference type="ARBA" id="ARBA00022490"/>
    </source>
</evidence>
<dbReference type="OrthoDB" id="1902587at2759"/>
<dbReference type="InterPro" id="IPR013105">
    <property type="entry name" value="TPR_2"/>
</dbReference>
<evidence type="ECO:0000256" key="2">
    <source>
        <dbReference type="ARBA" id="ARBA00004123"/>
    </source>
</evidence>
<gene>
    <name evidence="21" type="ORF">PBRASI_LOCUS1134</name>
</gene>
<comment type="subcellular location">
    <subcellularLocation>
        <location evidence="4">Cytoplasm</location>
        <location evidence="4">Cytoskeleton</location>
    </subcellularLocation>
    <subcellularLocation>
        <location evidence="5">Cytoplasm</location>
        <location evidence="5">Cytosol</location>
    </subcellularLocation>
    <subcellularLocation>
        <location evidence="3">Mitochondrion</location>
    </subcellularLocation>
    <subcellularLocation>
        <location evidence="2">Nucleus</location>
    </subcellularLocation>
</comment>
<dbReference type="PANTHER" id="PTHR46512">
    <property type="entry name" value="PEPTIDYLPROLYL ISOMERASE"/>
    <property type="match status" value="1"/>
</dbReference>
<dbReference type="Gene3D" id="1.25.40.10">
    <property type="entry name" value="Tetratricopeptide repeat domain"/>
    <property type="match status" value="1"/>
</dbReference>
<organism evidence="21 22">
    <name type="scientific">Paraglomus brasilianum</name>
    <dbReference type="NCBI Taxonomy" id="144538"/>
    <lineage>
        <taxon>Eukaryota</taxon>
        <taxon>Fungi</taxon>
        <taxon>Fungi incertae sedis</taxon>
        <taxon>Mucoromycota</taxon>
        <taxon>Glomeromycotina</taxon>
        <taxon>Glomeromycetes</taxon>
        <taxon>Paraglomerales</taxon>
        <taxon>Paraglomeraceae</taxon>
        <taxon>Paraglomus</taxon>
    </lineage>
</organism>
<keyword evidence="13 18" id="KW-0697">Rotamase</keyword>
<keyword evidence="22" id="KW-1185">Reference proteome</keyword>
<evidence type="ECO:0000256" key="5">
    <source>
        <dbReference type="ARBA" id="ARBA00004514"/>
    </source>
</evidence>
<dbReference type="AlphaFoldDB" id="A0A9N8Z6G6"/>
<evidence type="ECO:0000256" key="12">
    <source>
        <dbReference type="ARBA" id="ARBA00022990"/>
    </source>
</evidence>
<dbReference type="SMART" id="SM00028">
    <property type="entry name" value="TPR"/>
    <property type="match status" value="3"/>
</dbReference>
<accession>A0A9N8Z6G6</accession>
<dbReference type="Pfam" id="PF07719">
    <property type="entry name" value="TPR_2"/>
    <property type="match status" value="1"/>
</dbReference>
<keyword evidence="6" id="KW-0488">Methylation</keyword>
<dbReference type="PANTHER" id="PTHR46512:SF9">
    <property type="entry name" value="PEPTIDYLPROLYL ISOMERASE"/>
    <property type="match status" value="1"/>
</dbReference>
<dbReference type="EC" id="5.2.1.8" evidence="18"/>
<dbReference type="GO" id="GO:0003755">
    <property type="term" value="F:peptidyl-prolyl cis-trans isomerase activity"/>
    <property type="evidence" value="ECO:0007669"/>
    <property type="project" value="UniProtKB-KW"/>
</dbReference>
<dbReference type="GO" id="GO:0005874">
    <property type="term" value="C:microtubule"/>
    <property type="evidence" value="ECO:0007669"/>
    <property type="project" value="UniProtKB-KW"/>
</dbReference>
<comment type="catalytic activity">
    <reaction evidence="1 18">
        <text>[protein]-peptidylproline (omega=180) = [protein]-peptidylproline (omega=0)</text>
        <dbReference type="Rhea" id="RHEA:16237"/>
        <dbReference type="Rhea" id="RHEA-COMP:10747"/>
        <dbReference type="Rhea" id="RHEA-COMP:10748"/>
        <dbReference type="ChEBI" id="CHEBI:83833"/>
        <dbReference type="ChEBI" id="CHEBI:83834"/>
        <dbReference type="EC" id="5.2.1.8"/>
    </reaction>
</comment>
<dbReference type="Pfam" id="PF00254">
    <property type="entry name" value="FKBP_C"/>
    <property type="match status" value="1"/>
</dbReference>
<keyword evidence="15" id="KW-0206">Cytoskeleton</keyword>
<evidence type="ECO:0000256" key="16">
    <source>
        <dbReference type="ARBA" id="ARBA00023235"/>
    </source>
</evidence>
<dbReference type="Proteomes" id="UP000789739">
    <property type="component" value="Unassembled WGS sequence"/>
</dbReference>
<dbReference type="InterPro" id="IPR046357">
    <property type="entry name" value="PPIase_dom_sf"/>
</dbReference>
<evidence type="ECO:0000256" key="17">
    <source>
        <dbReference type="ARBA" id="ARBA00023242"/>
    </source>
</evidence>
<evidence type="ECO:0000313" key="21">
    <source>
        <dbReference type="EMBL" id="CAG8472350.1"/>
    </source>
</evidence>
<evidence type="ECO:0000256" key="9">
    <source>
        <dbReference type="ARBA" id="ARBA00022701"/>
    </source>
</evidence>
<keyword evidence="17" id="KW-0539">Nucleus</keyword>
<evidence type="ECO:0000256" key="13">
    <source>
        <dbReference type="ARBA" id="ARBA00023110"/>
    </source>
</evidence>
<dbReference type="Pfam" id="PF14559">
    <property type="entry name" value="TPR_19"/>
    <property type="match status" value="1"/>
</dbReference>
<dbReference type="GO" id="GO:0005634">
    <property type="term" value="C:nucleus"/>
    <property type="evidence" value="ECO:0007669"/>
    <property type="project" value="UniProtKB-SubCell"/>
</dbReference>
<dbReference type="GO" id="GO:0005739">
    <property type="term" value="C:mitochondrion"/>
    <property type="evidence" value="ECO:0007669"/>
    <property type="project" value="UniProtKB-SubCell"/>
</dbReference>
<evidence type="ECO:0000256" key="3">
    <source>
        <dbReference type="ARBA" id="ARBA00004173"/>
    </source>
</evidence>
<keyword evidence="8" id="KW-0597">Phosphoprotein</keyword>
<evidence type="ECO:0000259" key="20">
    <source>
        <dbReference type="PROSITE" id="PS50059"/>
    </source>
</evidence>
<evidence type="ECO:0000256" key="11">
    <source>
        <dbReference type="ARBA" id="ARBA00022803"/>
    </source>
</evidence>
<evidence type="ECO:0000256" key="14">
    <source>
        <dbReference type="ARBA" id="ARBA00023128"/>
    </source>
</evidence>
<dbReference type="SUPFAM" id="SSF54534">
    <property type="entry name" value="FKBP-like"/>
    <property type="match status" value="1"/>
</dbReference>
<dbReference type="PROSITE" id="PS50005">
    <property type="entry name" value="TPR"/>
    <property type="match status" value="2"/>
</dbReference>
<keyword evidence="16 18" id="KW-0413">Isomerase</keyword>
<evidence type="ECO:0000256" key="4">
    <source>
        <dbReference type="ARBA" id="ARBA00004245"/>
    </source>
</evidence>
<keyword evidence="10" id="KW-0677">Repeat</keyword>
<keyword evidence="7" id="KW-0963">Cytoplasm</keyword>
<dbReference type="GO" id="GO:0005829">
    <property type="term" value="C:cytosol"/>
    <property type="evidence" value="ECO:0007669"/>
    <property type="project" value="UniProtKB-SubCell"/>
</dbReference>
<dbReference type="InterPro" id="IPR050754">
    <property type="entry name" value="FKBP4/5/8-like"/>
</dbReference>
<keyword evidence="12" id="KW-0007">Acetylation</keyword>
<name>A0A9N8Z6G6_9GLOM</name>
<feature type="domain" description="PPIase FKBP-type" evidence="20">
    <location>
        <begin position="40"/>
        <end position="140"/>
    </location>
</feature>
<keyword evidence="9" id="KW-0493">Microtubule</keyword>
<dbReference type="Gene3D" id="3.10.50.40">
    <property type="match status" value="1"/>
</dbReference>
<dbReference type="InterPro" id="IPR011990">
    <property type="entry name" value="TPR-like_helical_dom_sf"/>
</dbReference>
<evidence type="ECO:0000256" key="1">
    <source>
        <dbReference type="ARBA" id="ARBA00000971"/>
    </source>
</evidence>
<feature type="repeat" description="TPR" evidence="19">
    <location>
        <begin position="151"/>
        <end position="184"/>
    </location>
</feature>
<dbReference type="InterPro" id="IPR001179">
    <property type="entry name" value="PPIase_FKBP_dom"/>
</dbReference>
<evidence type="ECO:0000256" key="6">
    <source>
        <dbReference type="ARBA" id="ARBA00022481"/>
    </source>
</evidence>
<sequence>MSSESVPNDYKPLTSDNCVKKRIIREGNGPIPSPLSVVTENTALVHYVSRVSQKDQKENPKPEKADIIETTRGKYGMPITASIGTGQLIKGFDLIIKSMRVGELCEAIVSPEYAYGEVGSPSYIPPTCQLEFEVELLKFSESSISRKLLKLTKLKAQGNDHYKNQDYKEALSFYEKALKIIEDERADQQLSTNDEEVFDQTFRDMEVALGSNIAACFLAQQNYKDAEKYCRKVLSKDPDNIKVIYRIGQAYLGMNEFEKGLDAITKGLQIAPTETSLKALQKSIISAQSRYQSKEKAIYSRMFSST</sequence>